<dbReference type="GO" id="GO:0030313">
    <property type="term" value="C:cell envelope"/>
    <property type="evidence" value="ECO:0007669"/>
    <property type="project" value="UniProtKB-SubCell"/>
</dbReference>
<protein>
    <submittedName>
        <fullName evidence="2">Unannotated protein</fullName>
    </submittedName>
</protein>
<comment type="subcellular location">
    <subcellularLocation>
        <location evidence="1">Cell envelope</location>
    </subcellularLocation>
</comment>
<dbReference type="Pfam" id="PF09479">
    <property type="entry name" value="Flg_new"/>
    <property type="match status" value="1"/>
</dbReference>
<gene>
    <name evidence="2" type="ORF">UFOPK1747_00114</name>
</gene>
<sequence>MFSRRYYLAAALVITLFIGLMPTAFAVNYTVTYNANATQHQDGVTSGSVPTISTHAAGASVTVAANSGNLARQGFTFAGWNTLPNGNGTNYTAGSGTFTINANTPLYAKWTIPASARLIGAGGSLVTITNPNAVAGASNCTGGDIRGITSDGSFVYFRPSKATTYLCKVDLNGFVVQAINVGANLSAIAIDSIDLSYSSGCIFLRPNGSENKNIFCIDTSDWTVNAKTVSQNWYTGGGWLNGNIIDFPDGRVGAVSAPNTSAPNGVGTGAGQCPPGMSCKILRLFNVIGTGKNVSFTFSEDIVLADIESGWPNDEHGIATDGTYLYEVMYNSGYKVWALRSAAPSYIVFNGSGSGACTASTGISGSLCSINTPTAGAGTVANATFLGRDHTSGRYLMGDYGAAMFYKSDSSFPPAGPGSLIAAINSLSLPSNAVTANYRTPVVITVNVNVASKVTFRAGTTVLTGCKNKSAAGSGSSFSATCTWRPSVRGAVPITVTATPTGPAFGASTSNPLNIFVGKRTGSR</sequence>
<dbReference type="InterPro" id="IPR042229">
    <property type="entry name" value="Listeria/Bacterioides_rpt_sf"/>
</dbReference>
<dbReference type="InterPro" id="IPR013378">
    <property type="entry name" value="InlB-like_B-rpt"/>
</dbReference>
<name>A0A6J6EC98_9ZZZZ</name>
<reference evidence="2" key="1">
    <citation type="submission" date="2020-05" db="EMBL/GenBank/DDBJ databases">
        <authorList>
            <person name="Chiriac C."/>
            <person name="Salcher M."/>
            <person name="Ghai R."/>
            <person name="Kavagutti S V."/>
        </authorList>
    </citation>
    <scope>NUCLEOTIDE SEQUENCE</scope>
</reference>
<dbReference type="EMBL" id="CAEZTV010000006">
    <property type="protein sequence ID" value="CAB4573476.1"/>
    <property type="molecule type" value="Genomic_DNA"/>
</dbReference>
<dbReference type="AlphaFoldDB" id="A0A6J6EC98"/>
<proteinExistence type="predicted"/>
<evidence type="ECO:0000256" key="1">
    <source>
        <dbReference type="ARBA" id="ARBA00004196"/>
    </source>
</evidence>
<accession>A0A6J6EC98</accession>
<dbReference type="Gene3D" id="2.60.40.4270">
    <property type="entry name" value="Listeria-Bacteroides repeat domain"/>
    <property type="match status" value="1"/>
</dbReference>
<organism evidence="2">
    <name type="scientific">freshwater metagenome</name>
    <dbReference type="NCBI Taxonomy" id="449393"/>
    <lineage>
        <taxon>unclassified sequences</taxon>
        <taxon>metagenomes</taxon>
        <taxon>ecological metagenomes</taxon>
    </lineage>
</organism>
<evidence type="ECO:0000313" key="2">
    <source>
        <dbReference type="EMBL" id="CAB4573476.1"/>
    </source>
</evidence>